<gene>
    <name evidence="4" type="primary">TXLNB</name>
</gene>
<feature type="region of interest" description="Disordered" evidence="3">
    <location>
        <begin position="459"/>
        <end position="495"/>
    </location>
</feature>
<dbReference type="PANTHER" id="PTHR16127:SF10">
    <property type="entry name" value="BETA-TAXILIN"/>
    <property type="match status" value="1"/>
</dbReference>
<comment type="similarity">
    <text evidence="1">Belongs to the taxilin family.</text>
</comment>
<feature type="region of interest" description="Disordered" evidence="3">
    <location>
        <begin position="1"/>
        <end position="134"/>
    </location>
</feature>
<dbReference type="EMBL" id="GFFV01001562">
    <property type="protein sequence ID" value="JAV38383.1"/>
    <property type="molecule type" value="Transcribed_RNA"/>
</dbReference>
<sequence length="674" mass="75782">METSHSEQLSAEQSTVPGDSSPSANQNVLGKQHGEDSSTSLRTSEQEASVHPEKGAHDISEELNRQLEDIISTYGSAASTAEREDTAKVKEQPETAEAPDNEDGDCEEITEEAEKESIASGEPSTVKEPVSNKEQKKILKGLGKEANLLMQNLNKLQTPEEKLDFLLKKYAELLDEHRTEQKKLKLLQKKQVQIQKEKDQLQSEHSRAILARSKLESLCRELQRHNKTLKEETLQRAREEEEKRKEITSHFQTTLTDIQAQIEQQSERNMKLCQENTELAEKLKSIIDQYELREEHLDKIFKHRELQQKLVDAKLEQAQEMMKEAEEQHNREKEYLLNQAAEWKLQAKVLKEQETVLQAQLTLYSGRFEEFQNTLTKSNEVFATFKQEMDKTTKKMKRLEKDTATWKARFENCNKALLDMIEEKALRAKEYECYVMKIGRLEKLCRALQEERTELYKKIREAKTPEKDNQSQHGSDEESESNISEDKEVDAEEVSRVEDAVRNLATAFMVIHHPESTLNQSQEIQPELGYPQGEHDPDLQEPQQPPQIPSQASESPLPLPAPQAEAGGSHVAAPSPEASNLPIGSGAELQGQGLPTGTQASSHTLHSPGQASLVQVEANGPPPPPPASEQVAVGEAGCELREQPPSTASEELPPGPSPRPQLPKVADTNLEGVD</sequence>
<dbReference type="InterPro" id="IPR026183">
    <property type="entry name" value="Taxilin_fam"/>
</dbReference>
<evidence type="ECO:0000313" key="4">
    <source>
        <dbReference type="EMBL" id="JAV38383.1"/>
    </source>
</evidence>
<name>A0A250Y464_CASCN</name>
<proteinExistence type="inferred from homology"/>
<evidence type="ECO:0000256" key="2">
    <source>
        <dbReference type="SAM" id="Coils"/>
    </source>
</evidence>
<evidence type="ECO:0000256" key="3">
    <source>
        <dbReference type="SAM" id="MobiDB-lite"/>
    </source>
</evidence>
<keyword evidence="2" id="KW-0175">Coiled coil</keyword>
<dbReference type="Pfam" id="PF09728">
    <property type="entry name" value="Taxilin"/>
    <property type="match status" value="1"/>
</dbReference>
<accession>A0A250Y464</accession>
<dbReference type="GO" id="GO:0019905">
    <property type="term" value="F:syntaxin binding"/>
    <property type="evidence" value="ECO:0007669"/>
    <property type="project" value="InterPro"/>
</dbReference>
<protein>
    <submittedName>
        <fullName evidence="4">Beta-taxilin</fullName>
    </submittedName>
</protein>
<feature type="compositionally biased region" description="Basic and acidic residues" evidence="3">
    <location>
        <begin position="44"/>
        <end position="68"/>
    </location>
</feature>
<dbReference type="GeneID" id="109693270"/>
<organism evidence="4">
    <name type="scientific">Castor canadensis</name>
    <name type="common">American beaver</name>
    <dbReference type="NCBI Taxonomy" id="51338"/>
    <lineage>
        <taxon>Eukaryota</taxon>
        <taxon>Metazoa</taxon>
        <taxon>Chordata</taxon>
        <taxon>Craniata</taxon>
        <taxon>Vertebrata</taxon>
        <taxon>Euteleostomi</taxon>
        <taxon>Mammalia</taxon>
        <taxon>Eutheria</taxon>
        <taxon>Euarchontoglires</taxon>
        <taxon>Glires</taxon>
        <taxon>Rodentia</taxon>
        <taxon>Castorimorpha</taxon>
        <taxon>Castoridae</taxon>
        <taxon>Castor</taxon>
    </lineage>
</organism>
<feature type="compositionally biased region" description="Basic and acidic residues" evidence="3">
    <location>
        <begin position="81"/>
        <end position="93"/>
    </location>
</feature>
<feature type="compositionally biased region" description="Acidic residues" evidence="3">
    <location>
        <begin position="97"/>
        <end position="114"/>
    </location>
</feature>
<feature type="coiled-coil region" evidence="2">
    <location>
        <begin position="308"/>
        <end position="335"/>
    </location>
</feature>
<feature type="coiled-coil region" evidence="2">
    <location>
        <begin position="163"/>
        <end position="282"/>
    </location>
</feature>
<feature type="region of interest" description="Disordered" evidence="3">
    <location>
        <begin position="527"/>
        <end position="674"/>
    </location>
</feature>
<reference evidence="4" key="1">
    <citation type="journal article" date="2017" name="G3 (Bethesda)">
        <title>De Novo Genome and Transcriptome Assembly of the Canadian Beaver (Castor canadensis).</title>
        <authorList>
            <person name="Lok S."/>
            <person name="Paton T.A."/>
            <person name="Wang Z."/>
            <person name="Kaur G."/>
            <person name="Walker S."/>
            <person name="Yuen R.K."/>
            <person name="Sung W.W."/>
            <person name="Whitney J."/>
            <person name="Buchanan J.A."/>
            <person name="Trost B."/>
            <person name="Singh N."/>
            <person name="Apresto B."/>
            <person name="Chen N."/>
            <person name="Coole M."/>
            <person name="Dawson T.J."/>
            <person name="Ho K.Y."/>
            <person name="Hu Z."/>
            <person name="Pullenayegum S."/>
            <person name="Samler K."/>
            <person name="Shipstone A."/>
            <person name="Tsoi F."/>
            <person name="Wang T."/>
            <person name="Pereira S.L."/>
            <person name="Rostami P."/>
            <person name="Ryan C.A."/>
            <person name="Tong A.H."/>
            <person name="Ng K."/>
            <person name="Sundaravadanam Y."/>
            <person name="Simpson J.T."/>
            <person name="Lim B.K."/>
            <person name="Engstrom M.D."/>
            <person name="Dutton C.J."/>
            <person name="Kerr K.C."/>
            <person name="Franke M."/>
            <person name="Rapley W."/>
            <person name="Wintle R.F."/>
            <person name="Scherer S.W."/>
        </authorList>
    </citation>
    <scope>NUCLEOTIDE SEQUENCE</scope>
    <source>
        <strain evidence="4">ROM106880</strain>
        <tissue evidence="4">Muscle</tissue>
    </source>
</reference>
<evidence type="ECO:0000256" key="1">
    <source>
        <dbReference type="ARBA" id="ARBA00009550"/>
    </source>
</evidence>
<feature type="compositionally biased region" description="Polar residues" evidence="3">
    <location>
        <begin position="593"/>
        <end position="613"/>
    </location>
</feature>
<dbReference type="PANTHER" id="PTHR16127">
    <property type="entry name" value="TAXILIN"/>
    <property type="match status" value="1"/>
</dbReference>
<dbReference type="RefSeq" id="XP_020030067.2">
    <property type="nucleotide sequence ID" value="XM_020174478.2"/>
</dbReference>
<feature type="compositionally biased region" description="Basic and acidic residues" evidence="3">
    <location>
        <begin position="459"/>
        <end position="476"/>
    </location>
</feature>
<feature type="compositionally biased region" description="Polar residues" evidence="3">
    <location>
        <begin position="1"/>
        <end position="29"/>
    </location>
</feature>
<dbReference type="AlphaFoldDB" id="A0A250Y464"/>
<feature type="coiled-coil region" evidence="2">
    <location>
        <begin position="382"/>
        <end position="409"/>
    </location>
</feature>